<feature type="compositionally biased region" description="Basic and acidic residues" evidence="3">
    <location>
        <begin position="29"/>
        <end position="43"/>
    </location>
</feature>
<feature type="compositionally biased region" description="Low complexity" evidence="3">
    <location>
        <begin position="655"/>
        <end position="670"/>
    </location>
</feature>
<evidence type="ECO:0000259" key="5">
    <source>
        <dbReference type="PROSITE" id="PS50222"/>
    </source>
</evidence>
<dbReference type="GO" id="GO:0006874">
    <property type="term" value="P:intracellular calcium ion homeostasis"/>
    <property type="evidence" value="ECO:0007669"/>
    <property type="project" value="TreeGrafter"/>
</dbReference>
<feature type="compositionally biased region" description="Low complexity" evidence="3">
    <location>
        <begin position="76"/>
        <end position="113"/>
    </location>
</feature>
<feature type="compositionally biased region" description="Pro residues" evidence="3">
    <location>
        <begin position="922"/>
        <end position="931"/>
    </location>
</feature>
<dbReference type="Proteomes" id="UP000567179">
    <property type="component" value="Unassembled WGS sequence"/>
</dbReference>
<dbReference type="SMART" id="SM00054">
    <property type="entry name" value="EFh"/>
    <property type="match status" value="1"/>
</dbReference>
<dbReference type="EMBL" id="JAACJJ010000028">
    <property type="protein sequence ID" value="KAF5321397.1"/>
    <property type="molecule type" value="Genomic_DNA"/>
</dbReference>
<feature type="compositionally biased region" description="Basic and acidic residues" evidence="3">
    <location>
        <begin position="934"/>
        <end position="946"/>
    </location>
</feature>
<evidence type="ECO:0000256" key="1">
    <source>
        <dbReference type="ARBA" id="ARBA00022837"/>
    </source>
</evidence>
<dbReference type="InterPro" id="IPR011992">
    <property type="entry name" value="EF-hand-dom_pair"/>
</dbReference>
<feature type="compositionally biased region" description="Pro residues" evidence="3">
    <location>
        <begin position="636"/>
        <end position="654"/>
    </location>
</feature>
<feature type="transmembrane region" description="Helical" evidence="4">
    <location>
        <begin position="1365"/>
        <end position="1389"/>
    </location>
</feature>
<feature type="region of interest" description="Disordered" evidence="3">
    <location>
        <begin position="1580"/>
        <end position="1636"/>
    </location>
</feature>
<dbReference type="Gene3D" id="1.10.238.10">
    <property type="entry name" value="EF-hand"/>
    <property type="match status" value="1"/>
</dbReference>
<feature type="transmembrane region" description="Helical" evidence="4">
    <location>
        <begin position="1035"/>
        <end position="1056"/>
    </location>
</feature>
<feature type="compositionally biased region" description="Basic and acidic residues" evidence="3">
    <location>
        <begin position="156"/>
        <end position="178"/>
    </location>
</feature>
<dbReference type="OrthoDB" id="544685at2759"/>
<feature type="compositionally biased region" description="Basic and acidic residues" evidence="3">
    <location>
        <begin position="227"/>
        <end position="238"/>
    </location>
</feature>
<keyword evidence="2" id="KW-0175">Coiled coil</keyword>
<reference evidence="6 7" key="1">
    <citation type="journal article" date="2020" name="ISME J.">
        <title>Uncovering the hidden diversity of litter-decomposition mechanisms in mushroom-forming fungi.</title>
        <authorList>
            <person name="Floudas D."/>
            <person name="Bentzer J."/>
            <person name="Ahren D."/>
            <person name="Johansson T."/>
            <person name="Persson P."/>
            <person name="Tunlid A."/>
        </authorList>
    </citation>
    <scope>NUCLEOTIDE SEQUENCE [LARGE SCALE GENOMIC DNA]</scope>
    <source>
        <strain evidence="6 7">CBS 101986</strain>
    </source>
</reference>
<dbReference type="GO" id="GO:0005509">
    <property type="term" value="F:calcium ion binding"/>
    <property type="evidence" value="ECO:0007669"/>
    <property type="project" value="InterPro"/>
</dbReference>
<feature type="compositionally biased region" description="Polar residues" evidence="3">
    <location>
        <begin position="247"/>
        <end position="262"/>
    </location>
</feature>
<feature type="coiled-coil region" evidence="2">
    <location>
        <begin position="799"/>
        <end position="850"/>
    </location>
</feature>
<feature type="compositionally biased region" description="Basic and acidic residues" evidence="3">
    <location>
        <begin position="319"/>
        <end position="333"/>
    </location>
</feature>
<organism evidence="6 7">
    <name type="scientific">Psilocybe cf. subviscida</name>
    <dbReference type="NCBI Taxonomy" id="2480587"/>
    <lineage>
        <taxon>Eukaryota</taxon>
        <taxon>Fungi</taxon>
        <taxon>Dikarya</taxon>
        <taxon>Basidiomycota</taxon>
        <taxon>Agaricomycotina</taxon>
        <taxon>Agaricomycetes</taxon>
        <taxon>Agaricomycetidae</taxon>
        <taxon>Agaricales</taxon>
        <taxon>Agaricineae</taxon>
        <taxon>Strophariaceae</taxon>
        <taxon>Psilocybe</taxon>
    </lineage>
</organism>
<feature type="compositionally biased region" description="Acidic residues" evidence="3">
    <location>
        <begin position="44"/>
        <end position="56"/>
    </location>
</feature>
<feature type="domain" description="EF-hand" evidence="5">
    <location>
        <begin position="1316"/>
        <end position="1351"/>
    </location>
</feature>
<dbReference type="Pfam" id="PF25886">
    <property type="entry name" value="Msy1"/>
    <property type="match status" value="1"/>
</dbReference>
<keyword evidence="7" id="KW-1185">Reference proteome</keyword>
<protein>
    <recommendedName>
        <fullName evidence="5">EF-hand domain-containing protein</fullName>
    </recommendedName>
</protein>
<dbReference type="PANTHER" id="PTHR31323:SF11">
    <property type="entry name" value="EF-HAND DOMAIN-CONTAINING PROTEIN"/>
    <property type="match status" value="1"/>
</dbReference>
<feature type="compositionally biased region" description="Polar residues" evidence="3">
    <location>
        <begin position="681"/>
        <end position="694"/>
    </location>
</feature>
<feature type="transmembrane region" description="Helical" evidence="4">
    <location>
        <begin position="874"/>
        <end position="892"/>
    </location>
</feature>
<dbReference type="PROSITE" id="PS00018">
    <property type="entry name" value="EF_HAND_1"/>
    <property type="match status" value="1"/>
</dbReference>
<feature type="compositionally biased region" description="Low complexity" evidence="3">
    <location>
        <begin position="420"/>
        <end position="429"/>
    </location>
</feature>
<feature type="compositionally biased region" description="Polar residues" evidence="3">
    <location>
        <begin position="134"/>
        <end position="144"/>
    </location>
</feature>
<evidence type="ECO:0000256" key="3">
    <source>
        <dbReference type="SAM" id="MobiDB-lite"/>
    </source>
</evidence>
<feature type="region of interest" description="Disordered" evidence="3">
    <location>
        <begin position="1"/>
        <end position="795"/>
    </location>
</feature>
<dbReference type="PROSITE" id="PS50222">
    <property type="entry name" value="EF_HAND_2"/>
    <property type="match status" value="1"/>
</dbReference>
<dbReference type="InterPro" id="IPR002048">
    <property type="entry name" value="EF_hand_dom"/>
</dbReference>
<feature type="compositionally biased region" description="Polar residues" evidence="3">
    <location>
        <begin position="608"/>
        <end position="623"/>
    </location>
</feature>
<keyword evidence="4" id="KW-1133">Transmembrane helix</keyword>
<dbReference type="InterPro" id="IPR058650">
    <property type="entry name" value="Msy1/2-like"/>
</dbReference>
<keyword evidence="4" id="KW-0812">Transmembrane</keyword>
<feature type="compositionally biased region" description="Low complexity" evidence="3">
    <location>
        <begin position="491"/>
        <end position="500"/>
    </location>
</feature>
<evidence type="ECO:0000256" key="4">
    <source>
        <dbReference type="SAM" id="Phobius"/>
    </source>
</evidence>
<feature type="transmembrane region" description="Helical" evidence="4">
    <location>
        <begin position="1090"/>
        <end position="1108"/>
    </location>
</feature>
<feature type="transmembrane region" description="Helical" evidence="4">
    <location>
        <begin position="1114"/>
        <end position="1134"/>
    </location>
</feature>
<feature type="compositionally biased region" description="Low complexity" evidence="3">
    <location>
        <begin position="285"/>
        <end position="314"/>
    </location>
</feature>
<sequence length="1636" mass="180668">MLVSILMGGKAGKDRSYTPHEASSQDWQETPKARRQADEHPSDFESDDDYGPEDPAELPSDTGHSRDEHAYKRNRTSTSSIPRPTTIPYISINGHRSVSLSRARSTSVSSTESQNEPLEDADDLPESEPEHTSSRLSYAYSTPRSAYHPQPATARRIKDTTSRTVDQVRFDDEQDHTSHTRRSTTPVESPGHGLKNESPRYGHQSVDRSTDREHNHIQRSTTPNDSPGHHLRYEESSRSRSPLSSEQPTSMNRSSSLQNIDNTYHIDASERNASRGGGGASTPASVKKQSSSSSYLSVASSFKSSKSSSSASSPRSKRKSEQQETWKEAKEEQEVSEALSQPSPPRMKPALTSTRFMSASPPWSPVDEEQSHLQRRVAKRASAELNTDKRLALAGETPLKMRSMFPAGVNEYEDSYQTLPRPSSRASSRQQEKQPESPPPTSKGGHNLLDDRTPPSFHDVSLTPPRNSSTPKNHAAAAAREPKSPSSAVVLPDLPTPSSSDESETEHEAQSLAQAQQRQRGFATPKHQNGYGNGYEASWMPTPKPPGGWLQTPMPARHAHVREASERNDGGYADESEADMHQQQADSDQNQDEQEGDAMVNDPKTPLRQPQQEYGVSGTTTKTPRFPGAWRTPGLTPAPRPKQSSPPPSPPSAPPHSSSSSLHPPSQAHAQEQRHQGLLTPVNSLSRAATSQLDPKTPYVTGGWVNTPAARKSILKVRFTPKEDEDGDAPDNALMRTAAGAPPSTPHRSIRVLDAFGREQPVEDDVGGVEVKEEEEEEDESRAEDSSEPSRPMSRADVLQDIRRKINTLVEDIEDIDSETKFHDDERVRIEELSAVSRRARDRRAQLQSESGKALVKPRFRAFSPNMFSTRVGLRFYFILFLVQVFIVLLMYRLSAGYPQGGAGIAQRHTMGRPDEQTSRPTSPPPTPPPLSHQESDYPGKCHSDSESNSASSTDEGEIEHFDWSEDEATVNENENVGTVRAKRGRRLWLALMKLSLPVRVLLIGAIGCAILITPLLVVNIRFNGSPVKQQVHSWSLWLTIIFASSCATFLVVEAIPKIVILLSKIFGANVERLTIQVELTMAVKSWIKLLLSVVWAWISLSIIRAAYHPPGNYWTIIARVMSALFAASIVLFIEKLFLQFVAVNFHQKAVADRLAENQLALRALDRLSAAPIVVPPKKTPNFKRGHKTPGSAGSTATFDGVTASRRTQKQGGETPLMMSSGDSTPPKGAAEYPGFPAPGKLPPRKKKKNVTAVIVDQVGGAIGQVALKNSKFNKQIDLSGVHSARKLARKLFGVLSNVDPRRSHLIVDDFHPYFRTTAEAAEAFAVFDKDGNGDISKREMREAVSRIYQERKALIRSLKDVSSIVAKLDAVLLFIALIVVIFICMLIFNRSNTVASLVPLATIVLGFSFIFGNSAATLFNSYLELHGGTLKEDSQVLFVKEFGLFATTFRRVDGQEVIAPNALLSSSKLVHNLRRSKSMWETTELVVSFNTPMELIEQLKQRIQAYITANNREWSDSALNIDKMDYMNDLCLIVAIEHRPNWQDWGGRWARRTQFMRHLKTILEDLDIRYTMPVQPVLMPRGEPMHAPQPGRGASGPPTGGLPSFGGDLNSPTSFHGGEFGTMPGPAFTERPSSF</sequence>
<feature type="region of interest" description="Disordered" evidence="3">
    <location>
        <begin position="1179"/>
        <end position="1228"/>
    </location>
</feature>
<keyword evidence="1" id="KW-0106">Calcium</keyword>
<feature type="transmembrane region" description="Helical" evidence="4">
    <location>
        <begin position="1395"/>
        <end position="1413"/>
    </location>
</feature>
<feature type="region of interest" description="Disordered" evidence="3">
    <location>
        <begin position="905"/>
        <end position="965"/>
    </location>
</feature>
<feature type="compositionally biased region" description="Acidic residues" evidence="3">
    <location>
        <begin position="762"/>
        <end position="782"/>
    </location>
</feature>
<dbReference type="SUPFAM" id="SSF47473">
    <property type="entry name" value="EF-hand"/>
    <property type="match status" value="1"/>
</dbReference>
<feature type="compositionally biased region" description="Acidic residues" evidence="3">
    <location>
        <begin position="117"/>
        <end position="127"/>
    </location>
</feature>
<feature type="transmembrane region" description="Helical" evidence="4">
    <location>
        <begin position="1001"/>
        <end position="1023"/>
    </location>
</feature>
<evidence type="ECO:0000313" key="7">
    <source>
        <dbReference type="Proteomes" id="UP000567179"/>
    </source>
</evidence>
<gene>
    <name evidence="6" type="ORF">D9619_001370</name>
</gene>
<accession>A0A8H5BFV2</accession>
<name>A0A8H5BFV2_9AGAR</name>
<proteinExistence type="predicted"/>
<evidence type="ECO:0000313" key="6">
    <source>
        <dbReference type="EMBL" id="KAF5321397.1"/>
    </source>
</evidence>
<feature type="compositionally biased region" description="Basic and acidic residues" evidence="3">
    <location>
        <begin position="194"/>
        <end position="216"/>
    </location>
</feature>
<comment type="caution">
    <text evidence="6">The sequence shown here is derived from an EMBL/GenBank/DDBJ whole genome shotgun (WGS) entry which is preliminary data.</text>
</comment>
<dbReference type="PANTHER" id="PTHR31323">
    <property type="entry name" value="MECHANOSENSITIVE ION CHANNEL PROTEIN MSY2"/>
    <property type="match status" value="1"/>
</dbReference>
<dbReference type="GO" id="GO:0005262">
    <property type="term" value="F:calcium channel activity"/>
    <property type="evidence" value="ECO:0007669"/>
    <property type="project" value="TreeGrafter"/>
</dbReference>
<keyword evidence="4" id="KW-0472">Membrane</keyword>
<evidence type="ECO:0000256" key="2">
    <source>
        <dbReference type="SAM" id="Coils"/>
    </source>
</evidence>
<dbReference type="InterPro" id="IPR018247">
    <property type="entry name" value="EF_Hand_1_Ca_BS"/>
</dbReference>